<evidence type="ECO:0000259" key="1">
    <source>
        <dbReference type="Pfam" id="PF24198"/>
    </source>
</evidence>
<evidence type="ECO:0000313" key="2">
    <source>
        <dbReference type="EMBL" id="QHB37372.1"/>
    </source>
</evidence>
<dbReference type="EMBL" id="MN813686">
    <property type="protein sequence ID" value="QHB37372.1"/>
    <property type="molecule type" value="Genomic_DNA"/>
</dbReference>
<name>A0A6B9L6T3_9CAUD</name>
<dbReference type="KEGG" id="vg:60320934"/>
<accession>A0A6B9L6T3</accession>
<keyword evidence="3" id="KW-1185">Reference proteome</keyword>
<organism evidence="2 3">
    <name type="scientific">Mycobacterium phage BirdsNest</name>
    <dbReference type="NCBI Taxonomy" id="2686231"/>
    <lineage>
        <taxon>Viruses</taxon>
        <taxon>Duplodnaviria</taxon>
        <taxon>Heunggongvirae</taxon>
        <taxon>Uroviricota</taxon>
        <taxon>Caudoviricetes</taxon>
        <taxon>Bclasvirinae</taxon>
        <taxon>Birdsnestvirus</taxon>
        <taxon>Birdsnestvirus birdsnest</taxon>
    </lineage>
</organism>
<evidence type="ECO:0000313" key="3">
    <source>
        <dbReference type="Proteomes" id="UP000463946"/>
    </source>
</evidence>
<dbReference type="Proteomes" id="UP000463946">
    <property type="component" value="Segment"/>
</dbReference>
<feature type="domain" description="DUF7423" evidence="1">
    <location>
        <begin position="23"/>
        <end position="105"/>
    </location>
</feature>
<dbReference type="RefSeq" id="YP_009949529.1">
    <property type="nucleotide sequence ID" value="NC_051581.1"/>
</dbReference>
<gene>
    <name evidence="2" type="primary">70</name>
    <name evidence="2" type="ORF">PBI_BIRDSNEST_70</name>
</gene>
<protein>
    <recommendedName>
        <fullName evidence="1">DUF7423 domain-containing protein</fullName>
    </recommendedName>
</protein>
<dbReference type="Pfam" id="PF24198">
    <property type="entry name" value="DUF7423"/>
    <property type="match status" value="1"/>
</dbReference>
<proteinExistence type="predicted"/>
<sequence length="108" mass="12057">MTDNPFLPAQARADARFGDDDRNVPLSQAPIVALAFALGYATARPQSANTFGPFCAMVEELMGRGTPQESEWTRLMRLLPMPLARSLGLLYQVQRGQRWARTGERHPK</sequence>
<dbReference type="GeneID" id="60320934"/>
<reference evidence="2 3" key="1">
    <citation type="submission" date="2019-12" db="EMBL/GenBank/DDBJ databases">
        <authorList>
            <person name="Lauer M.J."/>
            <person name="Curtus N.L."/>
            <person name="Garlena R.A."/>
            <person name="Russell D.A."/>
            <person name="Pope W.H."/>
            <person name="Jacobs-Sera D."/>
            <person name="Hatfull G.F."/>
        </authorList>
    </citation>
    <scope>NUCLEOTIDE SEQUENCE [LARGE SCALE GENOMIC DNA]</scope>
</reference>
<dbReference type="InterPro" id="IPR055846">
    <property type="entry name" value="DUF7423"/>
</dbReference>